<keyword evidence="3" id="KW-1185">Reference proteome</keyword>
<gene>
    <name evidence="2" type="ORF">ACH4F9_42870</name>
</gene>
<organism evidence="2 3">
    <name type="scientific">Streptomyces longisporoflavus</name>
    <dbReference type="NCBI Taxonomy" id="28044"/>
    <lineage>
        <taxon>Bacteria</taxon>
        <taxon>Bacillati</taxon>
        <taxon>Actinomycetota</taxon>
        <taxon>Actinomycetes</taxon>
        <taxon>Kitasatosporales</taxon>
        <taxon>Streptomycetaceae</taxon>
        <taxon>Streptomyces</taxon>
    </lineage>
</organism>
<protein>
    <submittedName>
        <fullName evidence="2">ATP/GTP-binding protein</fullName>
    </submittedName>
</protein>
<dbReference type="Proteomes" id="UP001610818">
    <property type="component" value="Unassembled WGS sequence"/>
</dbReference>
<feature type="region of interest" description="Disordered" evidence="1">
    <location>
        <begin position="27"/>
        <end position="77"/>
    </location>
</feature>
<evidence type="ECO:0000313" key="2">
    <source>
        <dbReference type="EMBL" id="MFH8551740.1"/>
    </source>
</evidence>
<evidence type="ECO:0000313" key="3">
    <source>
        <dbReference type="Proteomes" id="UP001610818"/>
    </source>
</evidence>
<name>A0ABW7R396_9ACTN</name>
<proteinExistence type="predicted"/>
<sequence length="281" mass="29122">MAHADDGGKSGVGKPCGPASWIYVCRKEPGGGGGQTQQPGSGSQTAGKGKKGKPHPQLCAVQRLEPQPPKSDPIWKGRKGEGAIYTRVCLGQQAGMVMVAGALGAIPQTFWAAEAPAVDVDPEQLAREAVDRMLLTGPKIASPRAAGKYTVGVPMWMWVEPSPTTFGPNTASASLAGVTVSATAKVSSIRWAMGDGKTVTCQGAGTKYKASYGMAKSPDCGHFYRTASTDRAGGRFKGTATATWAVDWQVTGGAGGGEQGAFTEVRESDFEVSVGEMRVLD</sequence>
<dbReference type="RefSeq" id="WP_397718802.1">
    <property type="nucleotide sequence ID" value="NZ_JBIRGN010000014.1"/>
</dbReference>
<accession>A0ABW7R396</accession>
<dbReference type="EMBL" id="JBIRGQ010000014">
    <property type="protein sequence ID" value="MFH8551740.1"/>
    <property type="molecule type" value="Genomic_DNA"/>
</dbReference>
<feature type="compositionally biased region" description="Low complexity" evidence="1">
    <location>
        <begin position="36"/>
        <end position="45"/>
    </location>
</feature>
<evidence type="ECO:0000256" key="1">
    <source>
        <dbReference type="SAM" id="MobiDB-lite"/>
    </source>
</evidence>
<comment type="caution">
    <text evidence="2">The sequence shown here is derived from an EMBL/GenBank/DDBJ whole genome shotgun (WGS) entry which is preliminary data.</text>
</comment>
<reference evidence="2 3" key="1">
    <citation type="submission" date="2024-10" db="EMBL/GenBank/DDBJ databases">
        <title>The Natural Products Discovery Center: Release of the First 8490 Sequenced Strains for Exploring Actinobacteria Biosynthetic Diversity.</title>
        <authorList>
            <person name="Kalkreuter E."/>
            <person name="Kautsar S.A."/>
            <person name="Yang D."/>
            <person name="Bader C.D."/>
            <person name="Teijaro C.N."/>
            <person name="Fluegel L."/>
            <person name="Davis C.M."/>
            <person name="Simpson J.R."/>
            <person name="Lauterbach L."/>
            <person name="Steele A.D."/>
            <person name="Gui C."/>
            <person name="Meng S."/>
            <person name="Li G."/>
            <person name="Viehrig K."/>
            <person name="Ye F."/>
            <person name="Su P."/>
            <person name="Kiefer A.F."/>
            <person name="Nichols A."/>
            <person name="Cepeda A.J."/>
            <person name="Yan W."/>
            <person name="Fan B."/>
            <person name="Jiang Y."/>
            <person name="Adhikari A."/>
            <person name="Zheng C.-J."/>
            <person name="Schuster L."/>
            <person name="Cowan T.M."/>
            <person name="Smanski M.J."/>
            <person name="Chevrette M.G."/>
            <person name="De Carvalho L.P.S."/>
            <person name="Shen B."/>
        </authorList>
    </citation>
    <scope>NUCLEOTIDE SEQUENCE [LARGE SCALE GENOMIC DNA]</scope>
    <source>
        <strain evidence="2 3">NPDC017990</strain>
    </source>
</reference>